<keyword evidence="1" id="KW-0812">Transmembrane</keyword>
<keyword evidence="1" id="KW-0472">Membrane</keyword>
<feature type="transmembrane region" description="Helical" evidence="1">
    <location>
        <begin position="372"/>
        <end position="398"/>
    </location>
</feature>
<evidence type="ECO:0000256" key="1">
    <source>
        <dbReference type="SAM" id="Phobius"/>
    </source>
</evidence>
<sequence>MNEILNPLLWPSLVKVLIIFVLVVTTSRFKINLGYCIAGGGLLLGLWMGHGPMTVASEAVQAMVSPVSLRLALAVAFMLVLSHLMKEGGQLERIVGSFSRLVHSPKATAAVMPAIIGLLPMPGGALFSAPMVEASCQASPDGEANGSLLAAVNYWFRHHGEYWWPMYPGFILVVSLLGVDTLAFMLVMLPLAAVHLGGGVWFLLRRLPDPPAEENPGVGSVREFIIECAPILVMIAVVVVVTGLGALWGEGGPPWPEGTALIVGLAGALIAAAIANRIGPLQVLATFGRRDVLMMMVLIAGIMIFQGLMKSSGAVGAIQQEMKAYGIPTLAMICLLPFVSGVVTGIAVGYVGASMPLVVPLLAGMGLGDLAYLAHGGLAFVCGFFGMMLSPLHLCFLLSRDYFKCTLTSCYPYLYGPLALNTVGLVIWYLILS</sequence>
<evidence type="ECO:0008006" key="4">
    <source>
        <dbReference type="Google" id="ProtNLM"/>
    </source>
</evidence>
<accession>A0AAU9EXY6</accession>
<name>A0AAU9EXY6_9BACT</name>
<dbReference type="KEGG" id="dmp:FAK_34410"/>
<feature type="transmembrane region" description="Helical" evidence="1">
    <location>
        <begin position="69"/>
        <end position="86"/>
    </location>
</feature>
<feature type="transmembrane region" description="Helical" evidence="1">
    <location>
        <begin position="224"/>
        <end position="248"/>
    </location>
</feature>
<feature type="transmembrane region" description="Helical" evidence="1">
    <location>
        <begin position="260"/>
        <end position="280"/>
    </location>
</feature>
<keyword evidence="1" id="KW-1133">Transmembrane helix</keyword>
<feature type="transmembrane region" description="Helical" evidence="1">
    <location>
        <begin position="6"/>
        <end position="24"/>
    </location>
</feature>
<feature type="transmembrane region" description="Helical" evidence="1">
    <location>
        <begin position="292"/>
        <end position="309"/>
    </location>
</feature>
<feature type="transmembrane region" description="Helical" evidence="1">
    <location>
        <begin position="186"/>
        <end position="204"/>
    </location>
</feature>
<proteinExistence type="predicted"/>
<dbReference type="Pfam" id="PF04165">
    <property type="entry name" value="DUF401"/>
    <property type="match status" value="1"/>
</dbReference>
<evidence type="ECO:0000313" key="3">
    <source>
        <dbReference type="Proteomes" id="UP001366166"/>
    </source>
</evidence>
<feature type="transmembrane region" description="Helical" evidence="1">
    <location>
        <begin position="330"/>
        <end position="352"/>
    </location>
</feature>
<protein>
    <recommendedName>
        <fullName evidence="4">DUF401 family protein</fullName>
    </recommendedName>
</protein>
<dbReference type="PANTHER" id="PTHR39556:SF1">
    <property type="entry name" value="PROTEIN, PUTATIVE-RELATED"/>
    <property type="match status" value="1"/>
</dbReference>
<dbReference type="InterPro" id="IPR007294">
    <property type="entry name" value="DUF401"/>
</dbReference>
<keyword evidence="3" id="KW-1185">Reference proteome</keyword>
<feature type="transmembrane region" description="Helical" evidence="1">
    <location>
        <begin position="410"/>
        <end position="431"/>
    </location>
</feature>
<dbReference type="EMBL" id="AP028679">
    <property type="protein sequence ID" value="BEQ16375.1"/>
    <property type="molecule type" value="Genomic_DNA"/>
</dbReference>
<feature type="transmembrane region" description="Helical" evidence="1">
    <location>
        <begin position="31"/>
        <end position="49"/>
    </location>
</feature>
<dbReference type="PANTHER" id="PTHR39556">
    <property type="entry name" value="PROTEIN, PUTATIVE-RELATED"/>
    <property type="match status" value="1"/>
</dbReference>
<organism evidence="2 3">
    <name type="scientific">Desulfoferula mesophila</name>
    <dbReference type="NCBI Taxonomy" id="3058419"/>
    <lineage>
        <taxon>Bacteria</taxon>
        <taxon>Pseudomonadati</taxon>
        <taxon>Thermodesulfobacteriota</taxon>
        <taxon>Desulfarculia</taxon>
        <taxon>Desulfarculales</taxon>
        <taxon>Desulfarculaceae</taxon>
        <taxon>Desulfoferula</taxon>
    </lineage>
</organism>
<gene>
    <name evidence="2" type="ORF">FAK_34410</name>
</gene>
<dbReference type="AlphaFoldDB" id="A0AAU9EXY6"/>
<reference evidence="3" key="1">
    <citation type="journal article" date="2023" name="Arch. Microbiol.">
        <title>Desulfoferula mesophilus gen. nov. sp. nov., a mesophilic sulfate-reducing bacterium isolated from a brackish lake sediment.</title>
        <authorList>
            <person name="Watanabe T."/>
            <person name="Yabe T."/>
            <person name="Tsuji J.M."/>
            <person name="Fukui M."/>
        </authorList>
    </citation>
    <scope>NUCLEOTIDE SEQUENCE [LARGE SCALE GENOMIC DNA]</scope>
    <source>
        <strain evidence="3">12FAK</strain>
    </source>
</reference>
<evidence type="ECO:0000313" key="2">
    <source>
        <dbReference type="EMBL" id="BEQ16375.1"/>
    </source>
</evidence>
<feature type="transmembrane region" description="Helical" evidence="1">
    <location>
        <begin position="107"/>
        <end position="127"/>
    </location>
</feature>
<dbReference type="RefSeq" id="WP_338602113.1">
    <property type="nucleotide sequence ID" value="NZ_AP028679.1"/>
</dbReference>
<dbReference type="Proteomes" id="UP001366166">
    <property type="component" value="Chromosome"/>
</dbReference>